<gene>
    <name evidence="2" type="ORF">GA0070614_1146</name>
</gene>
<evidence type="ECO:0000313" key="3">
    <source>
        <dbReference type="Proteomes" id="UP000198215"/>
    </source>
</evidence>
<feature type="compositionally biased region" description="Low complexity" evidence="1">
    <location>
        <begin position="210"/>
        <end position="223"/>
    </location>
</feature>
<sequence length="313" mass="32448">MVTDQVPTPPGPAVTAGPSAMGTTGPSAVPGPPSPRRSGAGPGAGRRSSRTGQPARPPGGREPAGRPAAPAVDERDGAGGAASGRDRDPAGRSPVPTAPGRTGHRGWWARAARGMRRRTPPALRRQSEVVHLPRAGHPPERPPAPGSGAPVSWARAGGVVRAGRTGSRPRRAGDRAAAHPTTTPIRARRRPGNHPAGPGRRPPRDPAVHPRWAGASSRPAPAAGPGGDARRTPRRPPLRPALVKMCGAAPQLGRGGSCWRLSAAIFIAQREFQIRTEWLWAAPHERQPGRRTQTQPGRRTSGPSVVPVAAAGR</sequence>
<feature type="region of interest" description="Disordered" evidence="1">
    <location>
        <begin position="1"/>
        <end position="238"/>
    </location>
</feature>
<feature type="compositionally biased region" description="Low complexity" evidence="1">
    <location>
        <begin position="290"/>
        <end position="300"/>
    </location>
</feature>
<dbReference type="AlphaFoldDB" id="A0A1C5HD85"/>
<evidence type="ECO:0000256" key="1">
    <source>
        <dbReference type="SAM" id="MobiDB-lite"/>
    </source>
</evidence>
<protein>
    <submittedName>
        <fullName evidence="2">Uncharacterized protein</fullName>
    </submittedName>
</protein>
<accession>A0A1C5HD85</accession>
<keyword evidence="3" id="KW-1185">Reference proteome</keyword>
<feature type="compositionally biased region" description="Low complexity" evidence="1">
    <location>
        <begin position="13"/>
        <end position="28"/>
    </location>
</feature>
<evidence type="ECO:0000313" key="2">
    <source>
        <dbReference type="EMBL" id="SCG43930.1"/>
    </source>
</evidence>
<name>A0A1C5HD85_9ACTN</name>
<dbReference type="Proteomes" id="UP000198215">
    <property type="component" value="Chromosome I"/>
</dbReference>
<feature type="region of interest" description="Disordered" evidence="1">
    <location>
        <begin position="283"/>
        <end position="313"/>
    </location>
</feature>
<feature type="compositionally biased region" description="Low complexity" evidence="1">
    <location>
        <begin position="154"/>
        <end position="164"/>
    </location>
</feature>
<organism evidence="2 3">
    <name type="scientific">Micromonospora coxensis</name>
    <dbReference type="NCBI Taxonomy" id="356852"/>
    <lineage>
        <taxon>Bacteria</taxon>
        <taxon>Bacillati</taxon>
        <taxon>Actinomycetota</taxon>
        <taxon>Actinomycetes</taxon>
        <taxon>Micromonosporales</taxon>
        <taxon>Micromonosporaceae</taxon>
        <taxon>Micromonospora</taxon>
    </lineage>
</organism>
<proteinExistence type="predicted"/>
<dbReference type="EMBL" id="LT607753">
    <property type="protein sequence ID" value="SCG43930.1"/>
    <property type="molecule type" value="Genomic_DNA"/>
</dbReference>
<reference evidence="3" key="1">
    <citation type="submission" date="2016-06" db="EMBL/GenBank/DDBJ databases">
        <authorList>
            <person name="Varghese N."/>
            <person name="Submissions Spin"/>
        </authorList>
    </citation>
    <scope>NUCLEOTIDE SEQUENCE [LARGE SCALE GENOMIC DNA]</scope>
    <source>
        <strain evidence="3">DSM 45161</strain>
    </source>
</reference>